<feature type="compositionally biased region" description="Basic and acidic residues" evidence="5">
    <location>
        <begin position="327"/>
        <end position="340"/>
    </location>
</feature>
<dbReference type="InterPro" id="IPR036915">
    <property type="entry name" value="Cyclin-like_sf"/>
</dbReference>
<dbReference type="KEGG" id="csem:103392544"/>
<evidence type="ECO:0000256" key="2">
    <source>
        <dbReference type="ARBA" id="ARBA00023127"/>
    </source>
</evidence>
<evidence type="ECO:0000256" key="3">
    <source>
        <dbReference type="ARBA" id="ARBA00025821"/>
    </source>
</evidence>
<dbReference type="InterPro" id="IPR004367">
    <property type="entry name" value="Cyclin_C-dom"/>
</dbReference>
<dbReference type="STRING" id="244447.ENSCSEP00000032163"/>
<dbReference type="PANTHER" id="PTHR10177">
    <property type="entry name" value="CYCLINS"/>
    <property type="match status" value="1"/>
</dbReference>
<feature type="region of interest" description="Disordered" evidence="5">
    <location>
        <begin position="310"/>
        <end position="340"/>
    </location>
</feature>
<name>A0A3P8WXM4_CYNSE</name>
<reference evidence="8" key="3">
    <citation type="submission" date="2025-09" db="UniProtKB">
        <authorList>
            <consortium name="Ensembl"/>
        </authorList>
    </citation>
    <scope>IDENTIFICATION</scope>
</reference>
<dbReference type="SMART" id="SM01332">
    <property type="entry name" value="Cyclin_C"/>
    <property type="match status" value="1"/>
</dbReference>
<dbReference type="Pfam" id="PF02984">
    <property type="entry name" value="Cyclin_C"/>
    <property type="match status" value="1"/>
</dbReference>
<dbReference type="SMART" id="SM00385">
    <property type="entry name" value="CYCLIN"/>
    <property type="match status" value="1"/>
</dbReference>
<feature type="domain" description="Cyclin C-terminal" evidence="7">
    <location>
        <begin position="195"/>
        <end position="313"/>
    </location>
</feature>
<evidence type="ECO:0000256" key="1">
    <source>
        <dbReference type="ARBA" id="ARBA00003222"/>
    </source>
</evidence>
<evidence type="ECO:0000256" key="5">
    <source>
        <dbReference type="SAM" id="MobiDB-lite"/>
    </source>
</evidence>
<dbReference type="AlphaFoldDB" id="A0A3P8WXM4"/>
<comment type="subunit">
    <text evidence="3">Interacts with the CDK1 protein kinase to form a serine/threonine kinase holoenzyme complex also known as maturation promoting factor (MPF). The cyclin subunit imparts substrate specificity to the complex.</text>
</comment>
<dbReference type="Ensembl" id="ENSCSET00000032583.1">
    <property type="protein sequence ID" value="ENSCSEP00000032163.1"/>
    <property type="gene ID" value="ENSCSEG00000020651.1"/>
</dbReference>
<dbReference type="CTD" id="567411"/>
<dbReference type="GeneTree" id="ENSGT00940000167404"/>
<dbReference type="Gene3D" id="1.10.472.10">
    <property type="entry name" value="Cyclin-like"/>
    <property type="match status" value="2"/>
</dbReference>
<sequence length="340" mass="37968">MEDLQGCQLKDTTSAGFCTHRVVQMDLSLWCEEVDDDLRQEQVQNLEPVARGSTPLRATWDPTVSGNRVIQKLLHVEERYLPSALYIALIQRNPQQREELTKWALDVCFECGCDEAVFPLSISLIDRFLSASLSLPISPYCLAAGCILIASKLIECDNVTADALCAAVENNFEASSLREMERVILATLRWDTAAVTPQDFLPHFLVSVAEGERARGNDTNEEDEEELLSTLRRHSDTLAVMCVCDSRFLGVPPSLVAAASLVCALRGLGKKGVTQLERTSETLAELCQSDLAVLQYYSEMIEYGLHHRLRSSPQIGPSEKDEEVEDERARTPTDMREINF</sequence>
<reference evidence="8" key="2">
    <citation type="submission" date="2025-08" db="UniProtKB">
        <authorList>
            <consortium name="Ensembl"/>
        </authorList>
    </citation>
    <scope>IDENTIFICATION</scope>
</reference>
<dbReference type="InterPro" id="IPR013763">
    <property type="entry name" value="Cyclin-like_dom"/>
</dbReference>
<evidence type="ECO:0000259" key="6">
    <source>
        <dbReference type="SMART" id="SM00385"/>
    </source>
</evidence>
<protein>
    <submittedName>
        <fullName evidence="8">Cyclin Dx</fullName>
    </submittedName>
</protein>
<dbReference type="InterPro" id="IPR039361">
    <property type="entry name" value="Cyclin"/>
</dbReference>
<comment type="similarity">
    <text evidence="4">Belongs to the cyclin family.</text>
</comment>
<dbReference type="OrthoDB" id="306099at2759"/>
<evidence type="ECO:0000313" key="9">
    <source>
        <dbReference type="Proteomes" id="UP000265120"/>
    </source>
</evidence>
<feature type="domain" description="Cyclin-like" evidence="6">
    <location>
        <begin position="102"/>
        <end position="186"/>
    </location>
</feature>
<evidence type="ECO:0000313" key="8">
    <source>
        <dbReference type="Ensembl" id="ENSCSEP00000032163.1"/>
    </source>
</evidence>
<dbReference type="Pfam" id="PF00134">
    <property type="entry name" value="Cyclin_N"/>
    <property type="match status" value="1"/>
</dbReference>
<reference evidence="8 9" key="1">
    <citation type="journal article" date="2014" name="Nat. Genet.">
        <title>Whole-genome sequence of a flatfish provides insights into ZW sex chromosome evolution and adaptation to a benthic lifestyle.</title>
        <authorList>
            <person name="Chen S."/>
            <person name="Zhang G."/>
            <person name="Shao C."/>
            <person name="Huang Q."/>
            <person name="Liu G."/>
            <person name="Zhang P."/>
            <person name="Song W."/>
            <person name="An N."/>
            <person name="Chalopin D."/>
            <person name="Volff J.N."/>
            <person name="Hong Y."/>
            <person name="Li Q."/>
            <person name="Sha Z."/>
            <person name="Zhou H."/>
            <person name="Xie M."/>
            <person name="Yu Q."/>
            <person name="Liu Y."/>
            <person name="Xiang H."/>
            <person name="Wang N."/>
            <person name="Wu K."/>
            <person name="Yang C."/>
            <person name="Zhou Q."/>
            <person name="Liao X."/>
            <person name="Yang L."/>
            <person name="Hu Q."/>
            <person name="Zhang J."/>
            <person name="Meng L."/>
            <person name="Jin L."/>
            <person name="Tian Y."/>
            <person name="Lian J."/>
            <person name="Yang J."/>
            <person name="Miao G."/>
            <person name="Liu S."/>
            <person name="Liang Z."/>
            <person name="Yan F."/>
            <person name="Li Y."/>
            <person name="Sun B."/>
            <person name="Zhang H."/>
            <person name="Zhang J."/>
            <person name="Zhu Y."/>
            <person name="Du M."/>
            <person name="Zhao Y."/>
            <person name="Schartl M."/>
            <person name="Tang Q."/>
            <person name="Wang J."/>
        </authorList>
    </citation>
    <scope>NUCLEOTIDE SEQUENCE</scope>
</reference>
<evidence type="ECO:0000256" key="4">
    <source>
        <dbReference type="RuleBase" id="RU000383"/>
    </source>
</evidence>
<dbReference type="OMA" id="YMPSMLY"/>
<dbReference type="Proteomes" id="UP000265120">
    <property type="component" value="Chromosome 17"/>
</dbReference>
<accession>A0A3P8WXM4</accession>
<dbReference type="RefSeq" id="XP_008327395.1">
    <property type="nucleotide sequence ID" value="XM_008329173.3"/>
</dbReference>
<dbReference type="SUPFAM" id="SSF47954">
    <property type="entry name" value="Cyclin-like"/>
    <property type="match status" value="2"/>
</dbReference>
<keyword evidence="9" id="KW-1185">Reference proteome</keyword>
<organism evidence="8 9">
    <name type="scientific">Cynoglossus semilaevis</name>
    <name type="common">Tongue sole</name>
    <dbReference type="NCBI Taxonomy" id="244447"/>
    <lineage>
        <taxon>Eukaryota</taxon>
        <taxon>Metazoa</taxon>
        <taxon>Chordata</taxon>
        <taxon>Craniata</taxon>
        <taxon>Vertebrata</taxon>
        <taxon>Euteleostomi</taxon>
        <taxon>Actinopterygii</taxon>
        <taxon>Neopterygii</taxon>
        <taxon>Teleostei</taxon>
        <taxon>Neoteleostei</taxon>
        <taxon>Acanthomorphata</taxon>
        <taxon>Carangaria</taxon>
        <taxon>Pleuronectiformes</taxon>
        <taxon>Pleuronectoidei</taxon>
        <taxon>Cynoglossidae</taxon>
        <taxon>Cynoglossinae</taxon>
        <taxon>Cynoglossus</taxon>
    </lineage>
</organism>
<keyword evidence="2 4" id="KW-0195">Cyclin</keyword>
<dbReference type="InParanoid" id="A0A3P8WXM4"/>
<dbReference type="GeneID" id="103392544"/>
<dbReference type="InterPro" id="IPR006671">
    <property type="entry name" value="Cyclin_N"/>
</dbReference>
<proteinExistence type="inferred from homology"/>
<evidence type="ECO:0000259" key="7">
    <source>
        <dbReference type="SMART" id="SM01332"/>
    </source>
</evidence>
<comment type="function">
    <text evidence="1">Essential for the control of the cell cycle at the G2/M (mitosis) transition.</text>
</comment>